<name>A0A286UPV2_9AGAM</name>
<organism evidence="2 3">
    <name type="scientific">Pyrrhoderma noxium</name>
    <dbReference type="NCBI Taxonomy" id="2282107"/>
    <lineage>
        <taxon>Eukaryota</taxon>
        <taxon>Fungi</taxon>
        <taxon>Dikarya</taxon>
        <taxon>Basidiomycota</taxon>
        <taxon>Agaricomycotina</taxon>
        <taxon>Agaricomycetes</taxon>
        <taxon>Hymenochaetales</taxon>
        <taxon>Hymenochaetaceae</taxon>
        <taxon>Pyrrhoderma</taxon>
    </lineage>
</organism>
<dbReference type="AlphaFoldDB" id="A0A286UPV2"/>
<accession>A0A286UPV2</accession>
<evidence type="ECO:0000256" key="1">
    <source>
        <dbReference type="SAM" id="MobiDB-lite"/>
    </source>
</evidence>
<feature type="region of interest" description="Disordered" evidence="1">
    <location>
        <begin position="1"/>
        <end position="58"/>
    </location>
</feature>
<dbReference type="Proteomes" id="UP000217199">
    <property type="component" value="Unassembled WGS sequence"/>
</dbReference>
<feature type="compositionally biased region" description="Low complexity" evidence="1">
    <location>
        <begin position="15"/>
        <end position="35"/>
    </location>
</feature>
<proteinExistence type="predicted"/>
<comment type="caution">
    <text evidence="2">The sequence shown here is derived from an EMBL/GenBank/DDBJ whole genome shotgun (WGS) entry which is preliminary data.</text>
</comment>
<protein>
    <submittedName>
        <fullName evidence="2">Uncharacterized protein</fullName>
    </submittedName>
</protein>
<evidence type="ECO:0000313" key="2">
    <source>
        <dbReference type="EMBL" id="PAV21608.1"/>
    </source>
</evidence>
<dbReference type="InParanoid" id="A0A286UPV2"/>
<feature type="compositionally biased region" description="Low complexity" evidence="1">
    <location>
        <begin position="48"/>
        <end position="58"/>
    </location>
</feature>
<reference evidence="2 3" key="1">
    <citation type="journal article" date="2017" name="Mol. Ecol.">
        <title>Comparative and population genomic landscape of Phellinus noxius: A hypervariable fungus causing root rot in trees.</title>
        <authorList>
            <person name="Chung C.L."/>
            <person name="Lee T.J."/>
            <person name="Akiba M."/>
            <person name="Lee H.H."/>
            <person name="Kuo T.H."/>
            <person name="Liu D."/>
            <person name="Ke H.M."/>
            <person name="Yokoi T."/>
            <person name="Roa M.B."/>
            <person name="Lu M.J."/>
            <person name="Chang Y.Y."/>
            <person name="Ann P.J."/>
            <person name="Tsai J.N."/>
            <person name="Chen C.Y."/>
            <person name="Tzean S.S."/>
            <person name="Ota Y."/>
            <person name="Hattori T."/>
            <person name="Sahashi N."/>
            <person name="Liou R.F."/>
            <person name="Kikuchi T."/>
            <person name="Tsai I.J."/>
        </authorList>
    </citation>
    <scope>NUCLEOTIDE SEQUENCE [LARGE SCALE GENOMIC DNA]</scope>
    <source>
        <strain evidence="2 3">FFPRI411160</strain>
    </source>
</reference>
<evidence type="ECO:0000313" key="3">
    <source>
        <dbReference type="Proteomes" id="UP000217199"/>
    </source>
</evidence>
<dbReference type="EMBL" id="NBII01000002">
    <property type="protein sequence ID" value="PAV21608.1"/>
    <property type="molecule type" value="Genomic_DNA"/>
</dbReference>
<gene>
    <name evidence="2" type="ORF">PNOK_0156500</name>
</gene>
<feature type="compositionally biased region" description="Polar residues" evidence="1">
    <location>
        <begin position="1"/>
        <end position="14"/>
    </location>
</feature>
<sequence>MFNSGLSSVSSRPQSQKTTSSLSSTPSRLSSLFGSNKSKFKNYDPRASSTTLSSSTYSYAEDMEDDNIAWGPVSRKKSSA</sequence>
<keyword evidence="3" id="KW-1185">Reference proteome</keyword>